<reference evidence="3" key="1">
    <citation type="submission" date="2020-11" db="EMBL/GenBank/DDBJ databases">
        <authorList>
            <person name="Whiteford S."/>
        </authorList>
    </citation>
    <scope>NUCLEOTIDE SEQUENCE</scope>
</reference>
<evidence type="ECO:0000313" key="3">
    <source>
        <dbReference type="EMBL" id="CAG9114942.1"/>
    </source>
</evidence>
<accession>A0A8S4EG16</accession>
<proteinExistence type="predicted"/>
<comment type="caution">
    <text evidence="3">The sequence shown here is derived from an EMBL/GenBank/DDBJ whole genome shotgun (WGS) entry which is preliminary data.</text>
</comment>
<gene>
    <name evidence="3" type="ORF">PLXY2_LOCUS5456</name>
</gene>
<keyword evidence="4" id="KW-1185">Reference proteome</keyword>
<feature type="region of interest" description="Disordered" evidence="1">
    <location>
        <begin position="238"/>
        <end position="261"/>
    </location>
</feature>
<keyword evidence="2" id="KW-1133">Transmembrane helix</keyword>
<keyword evidence="2" id="KW-0472">Membrane</keyword>
<feature type="compositionally biased region" description="Low complexity" evidence="1">
    <location>
        <begin position="238"/>
        <end position="253"/>
    </location>
</feature>
<name>A0A8S4EG16_PLUXY</name>
<keyword evidence="2" id="KW-0812">Transmembrane</keyword>
<evidence type="ECO:0000313" key="4">
    <source>
        <dbReference type="Proteomes" id="UP000653454"/>
    </source>
</evidence>
<dbReference type="EMBL" id="CAJHNJ030000016">
    <property type="protein sequence ID" value="CAG9114942.1"/>
    <property type="molecule type" value="Genomic_DNA"/>
</dbReference>
<feature type="region of interest" description="Disordered" evidence="1">
    <location>
        <begin position="372"/>
        <end position="410"/>
    </location>
</feature>
<feature type="compositionally biased region" description="Pro residues" evidence="1">
    <location>
        <begin position="434"/>
        <end position="444"/>
    </location>
</feature>
<organism evidence="3 4">
    <name type="scientific">Plutella xylostella</name>
    <name type="common">Diamondback moth</name>
    <name type="synonym">Plutella maculipennis</name>
    <dbReference type="NCBI Taxonomy" id="51655"/>
    <lineage>
        <taxon>Eukaryota</taxon>
        <taxon>Metazoa</taxon>
        <taxon>Ecdysozoa</taxon>
        <taxon>Arthropoda</taxon>
        <taxon>Hexapoda</taxon>
        <taxon>Insecta</taxon>
        <taxon>Pterygota</taxon>
        <taxon>Neoptera</taxon>
        <taxon>Endopterygota</taxon>
        <taxon>Lepidoptera</taxon>
        <taxon>Glossata</taxon>
        <taxon>Ditrysia</taxon>
        <taxon>Yponomeutoidea</taxon>
        <taxon>Plutellidae</taxon>
        <taxon>Plutella</taxon>
    </lineage>
</organism>
<feature type="compositionally biased region" description="Low complexity" evidence="1">
    <location>
        <begin position="445"/>
        <end position="465"/>
    </location>
</feature>
<evidence type="ECO:0000256" key="2">
    <source>
        <dbReference type="SAM" id="Phobius"/>
    </source>
</evidence>
<dbReference type="AlphaFoldDB" id="A0A8S4EG16"/>
<feature type="region of interest" description="Disordered" evidence="1">
    <location>
        <begin position="426"/>
        <end position="490"/>
    </location>
</feature>
<feature type="transmembrane region" description="Helical" evidence="2">
    <location>
        <begin position="6"/>
        <end position="28"/>
    </location>
</feature>
<protein>
    <submittedName>
        <fullName evidence="3">(diamondback moth) hypothetical protein</fullName>
    </submittedName>
</protein>
<feature type="region of interest" description="Disordered" evidence="1">
    <location>
        <begin position="332"/>
        <end position="354"/>
    </location>
</feature>
<evidence type="ECO:0000256" key="1">
    <source>
        <dbReference type="SAM" id="MobiDB-lite"/>
    </source>
</evidence>
<feature type="transmembrane region" description="Helical" evidence="2">
    <location>
        <begin position="78"/>
        <end position="98"/>
    </location>
</feature>
<sequence>MMICHVPLLVTSMIMISATLSIICVFLFKPEAIRLPDAPCDETNPCPDNKRCCEGGCCRLDLPRAMTWMSDYTWLDNWRLFLIFASAGIVAACGAWWLCAAGGHLGCVLACCVRRAASERDSAGSCCAPPHYSRCGSFHLNPPPYSEVTSKPDLYPLVITCGNEGDNKSATGGNYLMVHYFRNYVIRAPGSLSATSTAESLNSSFMCNAANETNTVVPPPYSCANSYAEWRGPALRAAPLSAPPARSSTTTSPPTRPSRRPTTALWCGYAEWRGPALRAAPLSAPPPPPRALVNNDLSPDETLASANHRAMVRDSTFDLDLEMMDFDVYDGGRKPRLGPSPPVPRSPSHDEVFEHEHERLRHLYHCPCPSPDAAACQSPPQPTSPTQISRDGSLQRNYRRGDAARRAAARVRKSSLYMPLSTAYPMRPARVSPAPRPAPPPPRPAARLSPTSSPSLSPATAPAPRVFRRKTTPCSMTSPTARAGHTSFKPNHPDLSIVLQCIYARYFIHSLM</sequence>
<dbReference type="Proteomes" id="UP000653454">
    <property type="component" value="Unassembled WGS sequence"/>
</dbReference>